<accession>A0ABP9DZL0</accession>
<keyword evidence="7" id="KW-0418">Kinase</keyword>
<dbReference type="EC" id="2.7.6.3" evidence="3"/>
<dbReference type="InterPro" id="IPR035907">
    <property type="entry name" value="Hppk_sf"/>
</dbReference>
<evidence type="ECO:0000256" key="9">
    <source>
        <dbReference type="ARBA" id="ARBA00022909"/>
    </source>
</evidence>
<evidence type="ECO:0000259" key="13">
    <source>
        <dbReference type="PROSITE" id="PS00794"/>
    </source>
</evidence>
<dbReference type="PANTHER" id="PTHR43071:SF1">
    <property type="entry name" value="2-AMINO-4-HYDROXY-6-HYDROXYMETHYLDIHYDROPTERIDINE PYROPHOSPHOKINASE"/>
    <property type="match status" value="1"/>
</dbReference>
<dbReference type="PROSITE" id="PS00794">
    <property type="entry name" value="HPPK"/>
    <property type="match status" value="1"/>
</dbReference>
<evidence type="ECO:0000256" key="12">
    <source>
        <dbReference type="ARBA" id="ARBA00033413"/>
    </source>
</evidence>
<protein>
    <recommendedName>
        <fullName evidence="4">2-amino-4-hydroxy-6-hydroxymethyldihydropteridine pyrophosphokinase</fullName>
        <ecNumber evidence="3">2.7.6.3</ecNumber>
    </recommendedName>
    <alternativeName>
        <fullName evidence="11">6-hydroxymethyl-7,8-dihydropterin pyrophosphokinase</fullName>
    </alternativeName>
    <alternativeName>
        <fullName evidence="12">7,8-dihydro-6-hydroxymethylpterin-pyrophosphokinase</fullName>
    </alternativeName>
</protein>
<dbReference type="PANTHER" id="PTHR43071">
    <property type="entry name" value="2-AMINO-4-HYDROXY-6-HYDROXYMETHYLDIHYDROPTERIDINE PYROPHOSPHOKINASE"/>
    <property type="match status" value="1"/>
</dbReference>
<evidence type="ECO:0000256" key="7">
    <source>
        <dbReference type="ARBA" id="ARBA00022777"/>
    </source>
</evidence>
<dbReference type="SUPFAM" id="SSF55083">
    <property type="entry name" value="6-hydroxymethyl-7,8-dihydropterin pyrophosphokinase, HPPK"/>
    <property type="match status" value="1"/>
</dbReference>
<evidence type="ECO:0000256" key="1">
    <source>
        <dbReference type="ARBA" id="ARBA00005051"/>
    </source>
</evidence>
<dbReference type="CDD" id="cd00483">
    <property type="entry name" value="HPPK"/>
    <property type="match status" value="1"/>
</dbReference>
<comment type="pathway">
    <text evidence="1">Cofactor biosynthesis; tetrahydrofolate biosynthesis; 2-amino-4-hydroxy-6-hydroxymethyl-7,8-dihydropteridine diphosphate from 7,8-dihydroneopterin triphosphate: step 4/4.</text>
</comment>
<dbReference type="NCBIfam" id="TIGR01498">
    <property type="entry name" value="folK"/>
    <property type="match status" value="1"/>
</dbReference>
<dbReference type="Gene3D" id="3.30.70.560">
    <property type="entry name" value="7,8-Dihydro-6-hydroxymethylpterin-pyrophosphokinase HPPK"/>
    <property type="match status" value="1"/>
</dbReference>
<organism evidence="14 15">
    <name type="scientific">Luteimonas vadosa</name>
    <dbReference type="NCBI Taxonomy" id="1165507"/>
    <lineage>
        <taxon>Bacteria</taxon>
        <taxon>Pseudomonadati</taxon>
        <taxon>Pseudomonadota</taxon>
        <taxon>Gammaproteobacteria</taxon>
        <taxon>Lysobacterales</taxon>
        <taxon>Lysobacteraceae</taxon>
        <taxon>Luteimonas</taxon>
    </lineage>
</organism>
<sequence length="165" mass="17541">MSPLVTAYIGLGGNVGDPADTLRAAFRSIDGLPGTRVTATSGLYRTPAWGREEQPDFINAVACVATHLPAQELLAGLLDVERAFGRHRDRAQGRWGPRVLDLDLLLYGDDVIDEPGLRVPHPHLHERAFVLVPLVEVAPGLTIPGIGRADAALASMASDGIQALP</sequence>
<evidence type="ECO:0000256" key="6">
    <source>
        <dbReference type="ARBA" id="ARBA00022741"/>
    </source>
</evidence>
<dbReference type="EMBL" id="BAABJY010000002">
    <property type="protein sequence ID" value="GAA4863801.1"/>
    <property type="molecule type" value="Genomic_DNA"/>
</dbReference>
<keyword evidence="5" id="KW-0808">Transferase</keyword>
<evidence type="ECO:0000256" key="2">
    <source>
        <dbReference type="ARBA" id="ARBA00005810"/>
    </source>
</evidence>
<evidence type="ECO:0000313" key="14">
    <source>
        <dbReference type="EMBL" id="GAA4863801.1"/>
    </source>
</evidence>
<keyword evidence="15" id="KW-1185">Reference proteome</keyword>
<keyword evidence="6" id="KW-0547">Nucleotide-binding</keyword>
<evidence type="ECO:0000313" key="15">
    <source>
        <dbReference type="Proteomes" id="UP001501323"/>
    </source>
</evidence>
<feature type="domain" description="7,8-dihydro-6-hydroxymethylpterin-pyrophosphokinase" evidence="13">
    <location>
        <begin position="94"/>
        <end position="105"/>
    </location>
</feature>
<comment type="similarity">
    <text evidence="2">Belongs to the HPPK family.</text>
</comment>
<name>A0ABP9DZL0_9GAMM</name>
<proteinExistence type="inferred from homology"/>
<evidence type="ECO:0000256" key="10">
    <source>
        <dbReference type="ARBA" id="ARBA00029409"/>
    </source>
</evidence>
<dbReference type="InterPro" id="IPR000550">
    <property type="entry name" value="Hppk"/>
</dbReference>
<evidence type="ECO:0000256" key="5">
    <source>
        <dbReference type="ARBA" id="ARBA00022679"/>
    </source>
</evidence>
<reference evidence="15" key="1">
    <citation type="journal article" date="2019" name="Int. J. Syst. Evol. Microbiol.">
        <title>The Global Catalogue of Microorganisms (GCM) 10K type strain sequencing project: providing services to taxonomists for standard genome sequencing and annotation.</title>
        <authorList>
            <consortium name="The Broad Institute Genomics Platform"/>
            <consortium name="The Broad Institute Genome Sequencing Center for Infectious Disease"/>
            <person name="Wu L."/>
            <person name="Ma J."/>
        </authorList>
    </citation>
    <scope>NUCLEOTIDE SEQUENCE [LARGE SCALE GENOMIC DNA]</scope>
    <source>
        <strain evidence="15">JCM 18392</strain>
    </source>
</reference>
<gene>
    <name evidence="14" type="primary">folK_2</name>
    <name evidence="14" type="ORF">GCM10023332_14940</name>
</gene>
<evidence type="ECO:0000256" key="4">
    <source>
        <dbReference type="ARBA" id="ARBA00016218"/>
    </source>
</evidence>
<keyword evidence="9" id="KW-0289">Folate biosynthesis</keyword>
<evidence type="ECO:0000256" key="8">
    <source>
        <dbReference type="ARBA" id="ARBA00022840"/>
    </source>
</evidence>
<dbReference type="Proteomes" id="UP001501323">
    <property type="component" value="Unassembled WGS sequence"/>
</dbReference>
<keyword evidence="8" id="KW-0067">ATP-binding</keyword>
<evidence type="ECO:0000256" key="3">
    <source>
        <dbReference type="ARBA" id="ARBA00013253"/>
    </source>
</evidence>
<evidence type="ECO:0000256" key="11">
    <source>
        <dbReference type="ARBA" id="ARBA00029766"/>
    </source>
</evidence>
<dbReference type="Pfam" id="PF01288">
    <property type="entry name" value="HPPK"/>
    <property type="match status" value="1"/>
</dbReference>
<comment type="function">
    <text evidence="10">Catalyzes the transfer of pyrophosphate from adenosine triphosphate (ATP) to 6-hydroxymethyl-7,8-dihydropterin, an enzymatic step in folate biosynthesis pathway.</text>
</comment>
<comment type="caution">
    <text evidence="14">The sequence shown here is derived from an EMBL/GenBank/DDBJ whole genome shotgun (WGS) entry which is preliminary data.</text>
</comment>